<evidence type="ECO:0000256" key="10">
    <source>
        <dbReference type="ARBA" id="ARBA00030775"/>
    </source>
</evidence>
<evidence type="ECO:0000256" key="5">
    <source>
        <dbReference type="ARBA" id="ARBA00022519"/>
    </source>
</evidence>
<keyword evidence="3" id="KW-1003">Cell membrane</keyword>
<evidence type="ECO:0000259" key="12">
    <source>
        <dbReference type="Pfam" id="PF12019"/>
    </source>
</evidence>
<evidence type="ECO:0000256" key="11">
    <source>
        <dbReference type="SAM" id="Phobius"/>
    </source>
</evidence>
<dbReference type="Pfam" id="PF12019">
    <property type="entry name" value="GspH"/>
    <property type="match status" value="1"/>
</dbReference>
<dbReference type="AlphaFoldDB" id="A0A831W7U1"/>
<evidence type="ECO:0000256" key="3">
    <source>
        <dbReference type="ARBA" id="ARBA00022475"/>
    </source>
</evidence>
<keyword evidence="4" id="KW-0488">Methylation</keyword>
<keyword evidence="8 11" id="KW-0472">Membrane</keyword>
<evidence type="ECO:0000256" key="9">
    <source>
        <dbReference type="ARBA" id="ARBA00025772"/>
    </source>
</evidence>
<name>A0A831W7U1_9GAMM</name>
<proteinExistence type="inferred from homology"/>
<evidence type="ECO:0000256" key="2">
    <source>
        <dbReference type="ARBA" id="ARBA00021549"/>
    </source>
</evidence>
<organism evidence="13">
    <name type="scientific">Sedimenticola thiotaurini</name>
    <dbReference type="NCBI Taxonomy" id="1543721"/>
    <lineage>
        <taxon>Bacteria</taxon>
        <taxon>Pseudomonadati</taxon>
        <taxon>Pseudomonadota</taxon>
        <taxon>Gammaproteobacteria</taxon>
        <taxon>Chromatiales</taxon>
        <taxon>Sedimenticolaceae</taxon>
        <taxon>Sedimenticola</taxon>
    </lineage>
</organism>
<dbReference type="Proteomes" id="UP000886251">
    <property type="component" value="Unassembled WGS sequence"/>
</dbReference>
<evidence type="ECO:0000313" key="13">
    <source>
        <dbReference type="EMBL" id="HEB94880.1"/>
    </source>
</evidence>
<dbReference type="InterPro" id="IPR012902">
    <property type="entry name" value="N_methyl_site"/>
</dbReference>
<protein>
    <recommendedName>
        <fullName evidence="2">Type II secretion system protein H</fullName>
    </recommendedName>
    <alternativeName>
        <fullName evidence="10">General secretion pathway protein H</fullName>
    </alternativeName>
</protein>
<keyword evidence="5" id="KW-0997">Cell inner membrane</keyword>
<gene>
    <name evidence="13" type="ORF">ENI96_00420</name>
</gene>
<comment type="caution">
    <text evidence="13">The sequence shown here is derived from an EMBL/GenBank/DDBJ whole genome shotgun (WGS) entry which is preliminary data.</text>
</comment>
<dbReference type="GO" id="GO:0015627">
    <property type="term" value="C:type II protein secretion system complex"/>
    <property type="evidence" value="ECO:0007669"/>
    <property type="project" value="InterPro"/>
</dbReference>
<keyword evidence="6 11" id="KW-0812">Transmembrane</keyword>
<evidence type="ECO:0000256" key="8">
    <source>
        <dbReference type="ARBA" id="ARBA00023136"/>
    </source>
</evidence>
<accession>A0A831W7U1</accession>
<evidence type="ECO:0000256" key="4">
    <source>
        <dbReference type="ARBA" id="ARBA00022481"/>
    </source>
</evidence>
<evidence type="ECO:0000256" key="1">
    <source>
        <dbReference type="ARBA" id="ARBA00004377"/>
    </source>
</evidence>
<evidence type="ECO:0000256" key="6">
    <source>
        <dbReference type="ARBA" id="ARBA00022692"/>
    </source>
</evidence>
<evidence type="ECO:0000256" key="7">
    <source>
        <dbReference type="ARBA" id="ARBA00022989"/>
    </source>
</evidence>
<dbReference type="GO" id="GO:0005886">
    <property type="term" value="C:plasma membrane"/>
    <property type="evidence" value="ECO:0007669"/>
    <property type="project" value="UniProtKB-SubCell"/>
</dbReference>
<sequence length="197" mass="20854">MITGIPERRVTTTSSPSARTIRKVVKERTPISVPDPLLRGAPAGGTLPRAGGGFSLVELLIALTLLIGILVLLPTRFSGGVAGAGLRGTAARVAAGLRLTRSLAISRGRDQRFGLDLERRHFGTSGRDHTIVLDPAITVKMTTAESERPDAAHASIRFFPDGSSTGGRIELTRGGRGFLIAVDWLTGRITVRGENPD</sequence>
<dbReference type="GO" id="GO:0015628">
    <property type="term" value="P:protein secretion by the type II secretion system"/>
    <property type="evidence" value="ECO:0007669"/>
    <property type="project" value="InterPro"/>
</dbReference>
<dbReference type="PROSITE" id="PS00409">
    <property type="entry name" value="PROKAR_NTER_METHYL"/>
    <property type="match status" value="1"/>
</dbReference>
<keyword evidence="7 11" id="KW-1133">Transmembrane helix</keyword>
<comment type="similarity">
    <text evidence="9">Belongs to the GSP H family.</text>
</comment>
<dbReference type="EMBL" id="DRKP01000006">
    <property type="protein sequence ID" value="HEB94880.1"/>
    <property type="molecule type" value="Genomic_DNA"/>
</dbReference>
<dbReference type="InterPro" id="IPR022346">
    <property type="entry name" value="T2SS_GspH"/>
</dbReference>
<comment type="subcellular location">
    <subcellularLocation>
        <location evidence="1">Cell inner membrane</location>
        <topology evidence="1">Single-pass membrane protein</topology>
    </subcellularLocation>
</comment>
<feature type="domain" description="General secretion pathway GspH" evidence="12">
    <location>
        <begin position="90"/>
        <end position="184"/>
    </location>
</feature>
<feature type="transmembrane region" description="Helical" evidence="11">
    <location>
        <begin position="54"/>
        <end position="73"/>
    </location>
</feature>
<reference evidence="13" key="1">
    <citation type="journal article" date="2020" name="mSystems">
        <title>Genome- and Community-Level Interaction Insights into Carbon Utilization and Element Cycling Functions of Hydrothermarchaeota in Hydrothermal Sediment.</title>
        <authorList>
            <person name="Zhou Z."/>
            <person name="Liu Y."/>
            <person name="Xu W."/>
            <person name="Pan J."/>
            <person name="Luo Z.H."/>
            <person name="Li M."/>
        </authorList>
    </citation>
    <scope>NUCLEOTIDE SEQUENCE [LARGE SCALE GENOMIC DNA]</scope>
    <source>
        <strain evidence="13">HyVt-443</strain>
    </source>
</reference>
<dbReference type="SUPFAM" id="SSF54523">
    <property type="entry name" value="Pili subunits"/>
    <property type="match status" value="1"/>
</dbReference>
<dbReference type="InterPro" id="IPR045584">
    <property type="entry name" value="Pilin-like"/>
</dbReference>